<dbReference type="EMBL" id="KV722554">
    <property type="protein sequence ID" value="OCH85929.1"/>
    <property type="molecule type" value="Genomic_DNA"/>
</dbReference>
<evidence type="ECO:0000313" key="2">
    <source>
        <dbReference type="EMBL" id="OCH85929.1"/>
    </source>
</evidence>
<dbReference type="AlphaFoldDB" id="A0A8E2DHK1"/>
<organism evidence="2 3">
    <name type="scientific">Obba rivulosa</name>
    <dbReference type="NCBI Taxonomy" id="1052685"/>
    <lineage>
        <taxon>Eukaryota</taxon>
        <taxon>Fungi</taxon>
        <taxon>Dikarya</taxon>
        <taxon>Basidiomycota</taxon>
        <taxon>Agaricomycotina</taxon>
        <taxon>Agaricomycetes</taxon>
        <taxon>Polyporales</taxon>
        <taxon>Gelatoporiaceae</taxon>
        <taxon>Obba</taxon>
    </lineage>
</organism>
<keyword evidence="3" id="KW-1185">Reference proteome</keyword>
<protein>
    <submittedName>
        <fullName evidence="2">Uncharacterized protein</fullName>
    </submittedName>
</protein>
<gene>
    <name evidence="2" type="ORF">OBBRIDRAFT_797663</name>
</gene>
<dbReference type="Proteomes" id="UP000250043">
    <property type="component" value="Unassembled WGS sequence"/>
</dbReference>
<proteinExistence type="predicted"/>
<keyword evidence="1" id="KW-0472">Membrane</keyword>
<feature type="transmembrane region" description="Helical" evidence="1">
    <location>
        <begin position="7"/>
        <end position="30"/>
    </location>
</feature>
<evidence type="ECO:0000256" key="1">
    <source>
        <dbReference type="SAM" id="Phobius"/>
    </source>
</evidence>
<keyword evidence="1" id="KW-1133">Transmembrane helix</keyword>
<name>A0A8E2DHK1_9APHY</name>
<feature type="transmembrane region" description="Helical" evidence="1">
    <location>
        <begin position="50"/>
        <end position="73"/>
    </location>
</feature>
<evidence type="ECO:0000313" key="3">
    <source>
        <dbReference type="Proteomes" id="UP000250043"/>
    </source>
</evidence>
<sequence length="92" mass="9953">MDHELVLAVPAAWLGWAVLSFMGFLLTYTSTIFRTRVDASNDQSPSVPPAAAALLVMGFVLAVTHFVVCLIVLRKLYTPPNAYVCSLDAALL</sequence>
<reference evidence="2 3" key="1">
    <citation type="submission" date="2016-07" db="EMBL/GenBank/DDBJ databases">
        <title>Draft genome of the white-rot fungus Obba rivulosa 3A-2.</title>
        <authorList>
            <consortium name="DOE Joint Genome Institute"/>
            <person name="Miettinen O."/>
            <person name="Riley R."/>
            <person name="Acob R."/>
            <person name="Barry K."/>
            <person name="Cullen D."/>
            <person name="De Vries R."/>
            <person name="Hainaut M."/>
            <person name="Hatakka A."/>
            <person name="Henrissat B."/>
            <person name="Hilden K."/>
            <person name="Kuo R."/>
            <person name="Labutti K."/>
            <person name="Lipzen A."/>
            <person name="Makela M.R."/>
            <person name="Sandor L."/>
            <person name="Spatafora J.W."/>
            <person name="Grigoriev I.V."/>
            <person name="Hibbett D.S."/>
        </authorList>
    </citation>
    <scope>NUCLEOTIDE SEQUENCE [LARGE SCALE GENOMIC DNA]</scope>
    <source>
        <strain evidence="2 3">3A-2</strain>
    </source>
</reference>
<keyword evidence="1" id="KW-0812">Transmembrane</keyword>
<accession>A0A8E2DHK1</accession>